<reference evidence="2 3" key="1">
    <citation type="submission" date="2019-02" db="EMBL/GenBank/DDBJ databases">
        <title>Deep-cultivation of Planctomycetes and their phenomic and genomic characterization uncovers novel biology.</title>
        <authorList>
            <person name="Wiegand S."/>
            <person name="Jogler M."/>
            <person name="Boedeker C."/>
            <person name="Pinto D."/>
            <person name="Vollmers J."/>
            <person name="Rivas-Marin E."/>
            <person name="Kohn T."/>
            <person name="Peeters S.H."/>
            <person name="Heuer A."/>
            <person name="Rast P."/>
            <person name="Oberbeckmann S."/>
            <person name="Bunk B."/>
            <person name="Jeske O."/>
            <person name="Meyerdierks A."/>
            <person name="Storesund J.E."/>
            <person name="Kallscheuer N."/>
            <person name="Luecker S."/>
            <person name="Lage O.M."/>
            <person name="Pohl T."/>
            <person name="Merkel B.J."/>
            <person name="Hornburger P."/>
            <person name="Mueller R.-W."/>
            <person name="Bruemmer F."/>
            <person name="Labrenz M."/>
            <person name="Spormann A.M."/>
            <person name="Op den Camp H."/>
            <person name="Overmann J."/>
            <person name="Amann R."/>
            <person name="Jetten M.S.M."/>
            <person name="Mascher T."/>
            <person name="Medema M.H."/>
            <person name="Devos D.P."/>
            <person name="Kaster A.-K."/>
            <person name="Ovreas L."/>
            <person name="Rohde M."/>
            <person name="Galperin M.Y."/>
            <person name="Jogler C."/>
        </authorList>
    </citation>
    <scope>NUCLEOTIDE SEQUENCE [LARGE SCALE GENOMIC DNA]</scope>
    <source>
        <strain evidence="2 3">K23_9</strain>
    </source>
</reference>
<accession>A0A517NTR0</accession>
<evidence type="ECO:0000256" key="1">
    <source>
        <dbReference type="SAM" id="Phobius"/>
    </source>
</evidence>
<keyword evidence="1" id="KW-1133">Transmembrane helix</keyword>
<keyword evidence="1" id="KW-0472">Membrane</keyword>
<keyword evidence="1" id="KW-0812">Transmembrane</keyword>
<name>A0A517NTR0_9BACT</name>
<sequence length="149" mass="16896">MLARNWLRRIVLGMGVLVSVYLGFVVFNALASFPGGMRSINNVEDHDKRLVGHAQRAVPIIAQLKEHMDRNRRPPSSYDELIAVLPDSNITPDALSVDGWRYDFDDTGFTLRMKLGWDPSLTYTLNRKVEHWIYDPGDGTPATTLQLLE</sequence>
<keyword evidence="3" id="KW-1185">Reference proteome</keyword>
<proteinExistence type="predicted"/>
<dbReference type="EMBL" id="CP036526">
    <property type="protein sequence ID" value="QDT10505.1"/>
    <property type="molecule type" value="Genomic_DNA"/>
</dbReference>
<protein>
    <submittedName>
        <fullName evidence="2">Uncharacterized protein</fullName>
    </submittedName>
</protein>
<feature type="transmembrane region" description="Helical" evidence="1">
    <location>
        <begin position="6"/>
        <end position="31"/>
    </location>
</feature>
<evidence type="ECO:0000313" key="3">
    <source>
        <dbReference type="Proteomes" id="UP000319817"/>
    </source>
</evidence>
<evidence type="ECO:0000313" key="2">
    <source>
        <dbReference type="EMBL" id="QDT10505.1"/>
    </source>
</evidence>
<dbReference type="AlphaFoldDB" id="A0A517NTR0"/>
<gene>
    <name evidence="2" type="ORF">K239x_24620</name>
</gene>
<organism evidence="2 3">
    <name type="scientific">Stieleria marina</name>
    <dbReference type="NCBI Taxonomy" id="1930275"/>
    <lineage>
        <taxon>Bacteria</taxon>
        <taxon>Pseudomonadati</taxon>
        <taxon>Planctomycetota</taxon>
        <taxon>Planctomycetia</taxon>
        <taxon>Pirellulales</taxon>
        <taxon>Pirellulaceae</taxon>
        <taxon>Stieleria</taxon>
    </lineage>
</organism>
<dbReference type="Proteomes" id="UP000319817">
    <property type="component" value="Chromosome"/>
</dbReference>